<keyword evidence="10 12" id="KW-0472">Membrane</keyword>
<evidence type="ECO:0000256" key="8">
    <source>
        <dbReference type="ARBA" id="ARBA00023065"/>
    </source>
</evidence>
<evidence type="ECO:0000256" key="14">
    <source>
        <dbReference type="SAM" id="SignalP"/>
    </source>
</evidence>
<keyword evidence="18" id="KW-1185">Reference proteome</keyword>
<keyword evidence="7" id="KW-0408">Iron</keyword>
<evidence type="ECO:0000259" key="16">
    <source>
        <dbReference type="Pfam" id="PF07715"/>
    </source>
</evidence>
<protein>
    <submittedName>
        <fullName evidence="17">TonB-dependent receptor</fullName>
    </submittedName>
</protein>
<keyword evidence="17" id="KW-0675">Receptor</keyword>
<evidence type="ECO:0000313" key="17">
    <source>
        <dbReference type="EMBL" id="UXX78407.1"/>
    </source>
</evidence>
<dbReference type="EMBL" id="CP106735">
    <property type="protein sequence ID" value="UXX78407.1"/>
    <property type="molecule type" value="Genomic_DNA"/>
</dbReference>
<evidence type="ECO:0000256" key="2">
    <source>
        <dbReference type="ARBA" id="ARBA00022448"/>
    </source>
</evidence>
<evidence type="ECO:0000313" key="18">
    <source>
        <dbReference type="Proteomes" id="UP001062165"/>
    </source>
</evidence>
<feature type="domain" description="TonB-dependent receptor-like beta-barrel" evidence="15">
    <location>
        <begin position="241"/>
        <end position="658"/>
    </location>
</feature>
<evidence type="ECO:0000259" key="15">
    <source>
        <dbReference type="Pfam" id="PF00593"/>
    </source>
</evidence>
<dbReference type="Gene3D" id="2.40.170.20">
    <property type="entry name" value="TonB-dependent receptor, beta-barrel domain"/>
    <property type="match status" value="1"/>
</dbReference>
<dbReference type="RefSeq" id="WP_263050153.1">
    <property type="nucleotide sequence ID" value="NZ_CP106735.1"/>
</dbReference>
<evidence type="ECO:0000256" key="5">
    <source>
        <dbReference type="ARBA" id="ARBA00022692"/>
    </source>
</evidence>
<dbReference type="PROSITE" id="PS52016">
    <property type="entry name" value="TONB_DEPENDENT_REC_3"/>
    <property type="match status" value="1"/>
</dbReference>
<dbReference type="InterPro" id="IPR036942">
    <property type="entry name" value="Beta-barrel_TonB_sf"/>
</dbReference>
<name>A0ABY6CWY6_9BACT</name>
<keyword evidence="4" id="KW-0410">Iron transport</keyword>
<keyword evidence="3 12" id="KW-1134">Transmembrane beta strand</keyword>
<keyword evidence="5 12" id="KW-0812">Transmembrane</keyword>
<dbReference type="InterPro" id="IPR039426">
    <property type="entry name" value="TonB-dep_rcpt-like"/>
</dbReference>
<accession>A0ABY6CWY6</accession>
<feature type="signal peptide" evidence="14">
    <location>
        <begin position="1"/>
        <end position="18"/>
    </location>
</feature>
<comment type="similarity">
    <text evidence="12 13">Belongs to the TonB-dependent receptor family.</text>
</comment>
<dbReference type="PANTHER" id="PTHR32552:SF68">
    <property type="entry name" value="FERRICHROME OUTER MEMBRANE TRANSPORTER_PHAGE RECEPTOR"/>
    <property type="match status" value="1"/>
</dbReference>
<evidence type="ECO:0000256" key="11">
    <source>
        <dbReference type="ARBA" id="ARBA00023237"/>
    </source>
</evidence>
<evidence type="ECO:0000256" key="7">
    <source>
        <dbReference type="ARBA" id="ARBA00023004"/>
    </source>
</evidence>
<dbReference type="InterPro" id="IPR037066">
    <property type="entry name" value="Plug_dom_sf"/>
</dbReference>
<keyword evidence="6 14" id="KW-0732">Signal</keyword>
<comment type="subcellular location">
    <subcellularLocation>
        <location evidence="1 12">Cell outer membrane</location>
        <topology evidence="1 12">Multi-pass membrane protein</topology>
    </subcellularLocation>
</comment>
<feature type="chain" id="PRO_5045543565" evidence="14">
    <location>
        <begin position="19"/>
        <end position="699"/>
    </location>
</feature>
<evidence type="ECO:0000256" key="10">
    <source>
        <dbReference type="ARBA" id="ARBA00023136"/>
    </source>
</evidence>
<dbReference type="Gene3D" id="2.170.130.10">
    <property type="entry name" value="TonB-dependent receptor, plug domain"/>
    <property type="match status" value="1"/>
</dbReference>
<evidence type="ECO:0000256" key="13">
    <source>
        <dbReference type="RuleBase" id="RU003357"/>
    </source>
</evidence>
<evidence type="ECO:0000256" key="4">
    <source>
        <dbReference type="ARBA" id="ARBA00022496"/>
    </source>
</evidence>
<dbReference type="Proteomes" id="UP001062165">
    <property type="component" value="Chromosome"/>
</dbReference>
<evidence type="ECO:0000256" key="1">
    <source>
        <dbReference type="ARBA" id="ARBA00004571"/>
    </source>
</evidence>
<evidence type="ECO:0000256" key="3">
    <source>
        <dbReference type="ARBA" id="ARBA00022452"/>
    </source>
</evidence>
<proteinExistence type="inferred from homology"/>
<reference evidence="17" key="1">
    <citation type="submission" date="2022-10" db="EMBL/GenBank/DDBJ databases">
        <title>Comparative genomics and taxonomic characterization of three novel marine species of genus Reichenbachiella exhibiting antioxidant and polysaccharide degradation activities.</title>
        <authorList>
            <person name="Muhammad N."/>
            <person name="Lee Y.-J."/>
            <person name="Ko J."/>
            <person name="Kim S.-G."/>
        </authorList>
    </citation>
    <scope>NUCLEOTIDE SEQUENCE</scope>
    <source>
        <strain evidence="17">Wsw4-B4</strain>
    </source>
</reference>
<dbReference type="Pfam" id="PF00593">
    <property type="entry name" value="TonB_dep_Rec_b-barrel"/>
    <property type="match status" value="1"/>
</dbReference>
<dbReference type="InterPro" id="IPR012910">
    <property type="entry name" value="Plug_dom"/>
</dbReference>
<evidence type="ECO:0000256" key="6">
    <source>
        <dbReference type="ARBA" id="ARBA00022729"/>
    </source>
</evidence>
<keyword evidence="2 12" id="KW-0813">Transport</keyword>
<sequence length="699" mass="78275">MKYYLVAIAMLCSTVASAQIAPDLDSISLSYELEELIIQSVRGDEYVGITETTVNKKEIEEEYNGEHPIFMINKLTPSVYSYSESGANMTGTGQMRLRGMAQERINFTLNGVPINDMLDQGVFFNNFTDITNSISSIQVQRGTGLSTNGTASYAGSVNFESVSLDVDQPKGQVQIGAGSFGTYRLNGNMYTGLLNNKFALYGSFSRLYSDGYRDHTSTNAYSFFFSAGYYGKKDFVKLTAFDANAKNGIGYAFESKTSLDQHFTTNSLDENTKDDFGQQMLSLQHTHKFSDEFKSVGTLYYNYSGGDYFDWVDPAGTFAYDQWGNYPLQNRHYGAMLNLLYSPNETWFVNTGAHYYIFNRGNQEAVSTNLANPYHNETSQKKEFSWFAKADLSLSKFTFTADLQIRKILMTLRPDLATADPGETADIDKDWFFVNPKASISYAASKQLALYASVGWVSREPTRIDILGGAFKLDRNNYDYAAGDNFKEEKVHDIEFGAKYRQEKFVINGNLFYMKFNDEIAPVGEVGEFGVMIRQNIDESIRYGVETDFKYQPIKKLSVLGSFTYMKSEIKAISSNGVSSDRLTGNEAVLTPNVIYNLGIEATPTQAMQLGLSANGISKSYLGIDNSEDYLLPDFALLNARIGYTWKNLNLNIEINNLLDEEYYTNGAPVDTDYDGTADGPGYYIGAKRNFMATLTIHF</sequence>
<dbReference type="InterPro" id="IPR000531">
    <property type="entry name" value="Beta-barrel_TonB"/>
</dbReference>
<organism evidence="17 18">
    <name type="scientific">Reichenbachiella carrageenanivorans</name>
    <dbReference type="NCBI Taxonomy" id="2979869"/>
    <lineage>
        <taxon>Bacteria</taxon>
        <taxon>Pseudomonadati</taxon>
        <taxon>Bacteroidota</taxon>
        <taxon>Cytophagia</taxon>
        <taxon>Cytophagales</taxon>
        <taxon>Reichenbachiellaceae</taxon>
        <taxon>Reichenbachiella</taxon>
    </lineage>
</organism>
<keyword evidence="11 12" id="KW-0998">Cell outer membrane</keyword>
<evidence type="ECO:0000256" key="9">
    <source>
        <dbReference type="ARBA" id="ARBA00023077"/>
    </source>
</evidence>
<keyword evidence="9 13" id="KW-0798">TonB box</keyword>
<dbReference type="SUPFAM" id="SSF56935">
    <property type="entry name" value="Porins"/>
    <property type="match status" value="1"/>
</dbReference>
<keyword evidence="8" id="KW-0406">Ion transport</keyword>
<dbReference type="Pfam" id="PF07715">
    <property type="entry name" value="Plug"/>
    <property type="match status" value="1"/>
</dbReference>
<dbReference type="PANTHER" id="PTHR32552">
    <property type="entry name" value="FERRICHROME IRON RECEPTOR-RELATED"/>
    <property type="match status" value="1"/>
</dbReference>
<evidence type="ECO:0000256" key="12">
    <source>
        <dbReference type="PROSITE-ProRule" id="PRU01360"/>
    </source>
</evidence>
<feature type="domain" description="TonB-dependent receptor plug" evidence="16">
    <location>
        <begin position="51"/>
        <end position="155"/>
    </location>
</feature>
<gene>
    <name evidence="17" type="ORF">N7E81_13680</name>
</gene>